<reference evidence="2 3" key="1">
    <citation type="submission" date="2016-11" db="EMBL/GenBank/DDBJ databases">
        <authorList>
            <person name="Jaros S."/>
            <person name="Januszkiewicz K."/>
            <person name="Wedrychowicz H."/>
        </authorList>
    </citation>
    <scope>NUCLEOTIDE SEQUENCE [LARGE SCALE GENOMIC DNA]</scope>
    <source>
        <strain evidence="2 3">GAS499</strain>
    </source>
</reference>
<dbReference type="Proteomes" id="UP000189935">
    <property type="component" value="Chromosome I"/>
</dbReference>
<name>A0A1M6NF31_9BRAD</name>
<dbReference type="RefSeq" id="WP_197688429.1">
    <property type="nucleotide sequence ID" value="NZ_LT670844.1"/>
</dbReference>
<dbReference type="InterPro" id="IPR005025">
    <property type="entry name" value="FMN_Rdtase-like_dom"/>
</dbReference>
<sequence>MSRPYIVGLGGTTREGSSTEKALSLALRAAASQGADTLLLCGSDINLPAYVPGAPSNTKANRITAELGKADGIILGTPGYHGGLSGLVKNALDYTEDLRSDKRPYLEDRPVGCVVTAAGEQAAVTTLAALRSVVHALRGWPTPLGVTIVTSDQVFDTAGNCISPRIETQLRILSQQVVEFALLRARAVS</sequence>
<evidence type="ECO:0000259" key="1">
    <source>
        <dbReference type="Pfam" id="PF03358"/>
    </source>
</evidence>
<dbReference type="Gene3D" id="3.40.50.360">
    <property type="match status" value="1"/>
</dbReference>
<dbReference type="GO" id="GO:0010181">
    <property type="term" value="F:FMN binding"/>
    <property type="evidence" value="ECO:0007669"/>
    <property type="project" value="TreeGrafter"/>
</dbReference>
<accession>A0A1M6NF31</accession>
<evidence type="ECO:0000313" key="3">
    <source>
        <dbReference type="Proteomes" id="UP000189935"/>
    </source>
</evidence>
<dbReference type="SUPFAM" id="SSF52218">
    <property type="entry name" value="Flavoproteins"/>
    <property type="match status" value="1"/>
</dbReference>
<feature type="domain" description="NADPH-dependent FMN reductase-like" evidence="1">
    <location>
        <begin position="6"/>
        <end position="146"/>
    </location>
</feature>
<protein>
    <submittedName>
        <fullName evidence="2">FMN reductase</fullName>
    </submittedName>
</protein>
<dbReference type="PANTHER" id="PTHR30543:SF21">
    <property type="entry name" value="NAD(P)H-DEPENDENT FMN REDUCTASE LOT6"/>
    <property type="match status" value="1"/>
</dbReference>
<proteinExistence type="predicted"/>
<dbReference type="Pfam" id="PF03358">
    <property type="entry name" value="FMN_red"/>
    <property type="match status" value="1"/>
</dbReference>
<dbReference type="GO" id="GO:0016491">
    <property type="term" value="F:oxidoreductase activity"/>
    <property type="evidence" value="ECO:0007669"/>
    <property type="project" value="InterPro"/>
</dbReference>
<dbReference type="EMBL" id="LT670844">
    <property type="protein sequence ID" value="SHJ94351.1"/>
    <property type="molecule type" value="Genomic_DNA"/>
</dbReference>
<gene>
    <name evidence="2" type="ORF">SAMN05444159_1978</name>
</gene>
<evidence type="ECO:0000313" key="2">
    <source>
        <dbReference type="EMBL" id="SHJ94351.1"/>
    </source>
</evidence>
<dbReference type="InterPro" id="IPR029039">
    <property type="entry name" value="Flavoprotein-like_sf"/>
</dbReference>
<dbReference type="PANTHER" id="PTHR30543">
    <property type="entry name" value="CHROMATE REDUCTASE"/>
    <property type="match status" value="1"/>
</dbReference>
<dbReference type="AlphaFoldDB" id="A0A1M6NF31"/>
<dbReference type="GO" id="GO:0005829">
    <property type="term" value="C:cytosol"/>
    <property type="evidence" value="ECO:0007669"/>
    <property type="project" value="TreeGrafter"/>
</dbReference>
<dbReference type="InterPro" id="IPR050712">
    <property type="entry name" value="NAD(P)H-dep_reductase"/>
</dbReference>
<organism evidence="2 3">
    <name type="scientific">Bradyrhizobium lablabi</name>
    <dbReference type="NCBI Taxonomy" id="722472"/>
    <lineage>
        <taxon>Bacteria</taxon>
        <taxon>Pseudomonadati</taxon>
        <taxon>Pseudomonadota</taxon>
        <taxon>Alphaproteobacteria</taxon>
        <taxon>Hyphomicrobiales</taxon>
        <taxon>Nitrobacteraceae</taxon>
        <taxon>Bradyrhizobium</taxon>
    </lineage>
</organism>